<feature type="region of interest" description="Disordered" evidence="1">
    <location>
        <begin position="20"/>
        <end position="51"/>
    </location>
</feature>
<accession>A0A1S6HU86</accession>
<protein>
    <submittedName>
        <fullName evidence="2">Uncharacterized protein</fullName>
    </submittedName>
</protein>
<dbReference type="KEGG" id="spsw:Sps_03998"/>
<evidence type="ECO:0000313" key="2">
    <source>
        <dbReference type="EMBL" id="AQS39113.1"/>
    </source>
</evidence>
<name>A0A1S6HU86_9GAMM</name>
<dbReference type="EMBL" id="CP014782">
    <property type="protein sequence ID" value="AQS39113.1"/>
    <property type="molecule type" value="Genomic_DNA"/>
</dbReference>
<evidence type="ECO:0000256" key="1">
    <source>
        <dbReference type="SAM" id="MobiDB-lite"/>
    </source>
</evidence>
<gene>
    <name evidence="2" type="ORF">Sps_03998</name>
</gene>
<proteinExistence type="predicted"/>
<dbReference type="Proteomes" id="UP000189545">
    <property type="component" value="Chromosome"/>
</dbReference>
<reference evidence="2 3" key="1">
    <citation type="submission" date="2016-03" db="EMBL/GenBank/DDBJ databases">
        <title>Complete genome sequence of Shewanella psychrophila WP2, a deep sea bacterium isolated from west Pacific sediment.</title>
        <authorList>
            <person name="Xu G."/>
            <person name="Jian H."/>
        </authorList>
    </citation>
    <scope>NUCLEOTIDE SEQUENCE [LARGE SCALE GENOMIC DNA]</scope>
    <source>
        <strain evidence="2 3">WP2</strain>
    </source>
</reference>
<organism evidence="2 3">
    <name type="scientific">Shewanella psychrophila</name>
    <dbReference type="NCBI Taxonomy" id="225848"/>
    <lineage>
        <taxon>Bacteria</taxon>
        <taxon>Pseudomonadati</taxon>
        <taxon>Pseudomonadota</taxon>
        <taxon>Gammaproteobacteria</taxon>
        <taxon>Alteromonadales</taxon>
        <taxon>Shewanellaceae</taxon>
        <taxon>Shewanella</taxon>
    </lineage>
</organism>
<evidence type="ECO:0000313" key="3">
    <source>
        <dbReference type="Proteomes" id="UP000189545"/>
    </source>
</evidence>
<dbReference type="AlphaFoldDB" id="A0A1S6HU86"/>
<dbReference type="STRING" id="225848.Sps_03998"/>
<sequence length="91" mass="10387">MKQKSSLSLGGYMTNESQRITPFNYSKEHADPIESGVKEKSRSKTKPKNKADIKLRTVRHDIEVRMELRALSCALDLEEGEVISLLNHEDE</sequence>
<keyword evidence="3" id="KW-1185">Reference proteome</keyword>
<feature type="compositionally biased region" description="Basic and acidic residues" evidence="1">
    <location>
        <begin position="26"/>
        <end position="42"/>
    </location>
</feature>